<sequence length="699" mass="77746">MSNQGRREGSVLPSNEVAGPEAKPNGSAEEAVVFADVAVNFTPEEWALLDGGQRRLYRDVMLETCRNLASLVCLPVLNRSHWAEPVCESNEGNPCGETVNQTTGLTVLEDCPAGDKSCECAKCREAFRDGSFPENPGTSQPGHKPSPCAECGPACSCVLSHSPHVDIDLVGKPYEHQDTGTASKTDLSLDSKISLEGRKCGEAFTHTSSFQGDVQGHCGQSVHVCDVCGKAFTYNSDLTHDVRAHSGVKPSNCTDCGKAYISLSYSQDYSSNQTEKRIFGCGQCGKAFSRQAYLLVHVRTHTGERPYECPQCEKTFTDGGNLREHVRTHTGERPYECQQCGKTFKYNSGLRAHMRAHNGERPYKCQHCGKAFTGHYSLLVHVRTHTGERPYECVECGKTFRKCEHFTRHLTTHSTVKPFECKECDRAFRDRTDLRIHMRRHTGERPYECHQCGKSFIHLGNLQGHVRTHTGERPYQCEHCGKTFRYNSDLREHMRTHTGERPYKCPQCGKAFIRRYALLVHVRRHTEGGHVECKECGKAYKFSSSLRAHMKKHAGERPSLVAAPFKNTVCKGEPATRMFQLVGQQLEPTALLLRCVLVVNTRPSVDLPPVDTGQFLSPSDGPRDASLAVDVGLLRQGRGNRIYLVEFAEEQWGLCALSSLWRTLNAVPDRLTVVVGGLDPEEELRGSLTGSLCYPDNGH</sequence>
<dbReference type="CDD" id="cd07765">
    <property type="entry name" value="KRAB_A-box"/>
    <property type="match status" value="1"/>
</dbReference>
<dbReference type="SMART" id="SM00349">
    <property type="entry name" value="KRAB"/>
    <property type="match status" value="1"/>
</dbReference>
<evidence type="ECO:0000256" key="9">
    <source>
        <dbReference type="ARBA" id="ARBA00023163"/>
    </source>
</evidence>
<dbReference type="SUPFAM" id="SSF57667">
    <property type="entry name" value="beta-beta-alpha zinc fingers"/>
    <property type="match status" value="6"/>
</dbReference>
<dbReference type="Pfam" id="PF00096">
    <property type="entry name" value="zf-C2H2"/>
    <property type="match status" value="8"/>
</dbReference>
<keyword evidence="8" id="KW-0238">DNA-binding</keyword>
<dbReference type="Pfam" id="PF13912">
    <property type="entry name" value="zf-C2H2_6"/>
    <property type="match status" value="1"/>
</dbReference>
<dbReference type="FunFam" id="3.30.160.60:FF:001498">
    <property type="entry name" value="Zinc finger protein 404"/>
    <property type="match status" value="1"/>
</dbReference>
<dbReference type="FunFam" id="3.30.160.60:FF:001157">
    <property type="entry name" value="Zinc finger protein 793"/>
    <property type="match status" value="1"/>
</dbReference>
<feature type="domain" description="C2H2-type" evidence="13">
    <location>
        <begin position="391"/>
        <end position="418"/>
    </location>
</feature>
<dbReference type="PANTHER" id="PTHR23226:SF353">
    <property type="entry name" value="C2H2-TYPE DOMAIN-CONTAINING PROTEIN"/>
    <property type="match status" value="1"/>
</dbReference>
<dbReference type="PANTHER" id="PTHR23226">
    <property type="entry name" value="ZINC FINGER AND SCAN DOMAIN-CONTAINING"/>
    <property type="match status" value="1"/>
</dbReference>
<evidence type="ECO:0000256" key="7">
    <source>
        <dbReference type="ARBA" id="ARBA00023015"/>
    </source>
</evidence>
<feature type="domain" description="C2H2-type" evidence="13">
    <location>
        <begin position="335"/>
        <end position="362"/>
    </location>
</feature>
<evidence type="ECO:0000256" key="4">
    <source>
        <dbReference type="ARBA" id="ARBA00022737"/>
    </source>
</evidence>
<dbReference type="InterPro" id="IPR036051">
    <property type="entry name" value="KRAB_dom_sf"/>
</dbReference>
<dbReference type="FunFam" id="3.30.160.60:FF:000361">
    <property type="entry name" value="Zinc finger protein 658"/>
    <property type="match status" value="1"/>
</dbReference>
<evidence type="ECO:0000256" key="2">
    <source>
        <dbReference type="ARBA" id="ARBA00006991"/>
    </source>
</evidence>
<dbReference type="Pfam" id="PF13465">
    <property type="entry name" value="zf-H2C2_2"/>
    <property type="match status" value="1"/>
</dbReference>
<evidence type="ECO:0000259" key="13">
    <source>
        <dbReference type="PROSITE" id="PS50157"/>
    </source>
</evidence>
<feature type="region of interest" description="Disordered" evidence="12">
    <location>
        <begin position="1"/>
        <end position="26"/>
    </location>
</feature>
<evidence type="ECO:0000256" key="1">
    <source>
        <dbReference type="ARBA" id="ARBA00004123"/>
    </source>
</evidence>
<evidence type="ECO:0008006" key="16">
    <source>
        <dbReference type="Google" id="ProtNLM"/>
    </source>
</evidence>
<keyword evidence="7" id="KW-0805">Transcription regulation</keyword>
<dbReference type="InterPro" id="IPR036236">
    <property type="entry name" value="Znf_C2H2_sf"/>
</dbReference>
<keyword evidence="10" id="KW-0539">Nucleus</keyword>
<feature type="domain" description="C2H2-type" evidence="13">
    <location>
        <begin position="307"/>
        <end position="334"/>
    </location>
</feature>
<dbReference type="AlphaFoldDB" id="D2HMG2"/>
<dbReference type="PROSITE" id="PS50157">
    <property type="entry name" value="ZINC_FINGER_C2H2_2"/>
    <property type="match status" value="11"/>
</dbReference>
<proteinExistence type="inferred from homology"/>
<protein>
    <recommendedName>
        <fullName evidence="16">Zinc finger protein 77</fullName>
    </recommendedName>
</protein>
<dbReference type="Gene3D" id="6.10.140.140">
    <property type="match status" value="1"/>
</dbReference>
<dbReference type="FunFam" id="3.30.160.60:FF:000774">
    <property type="entry name" value="Zinc finger protein"/>
    <property type="match status" value="1"/>
</dbReference>
<feature type="domain" description="C2H2-type" evidence="13">
    <location>
        <begin position="279"/>
        <end position="306"/>
    </location>
</feature>
<keyword evidence="6" id="KW-0862">Zinc</keyword>
<comment type="similarity">
    <text evidence="2">Belongs to the krueppel C2H2-type zinc-finger protein family.</text>
</comment>
<dbReference type="GO" id="GO:0005634">
    <property type="term" value="C:nucleus"/>
    <property type="evidence" value="ECO:0007669"/>
    <property type="project" value="UniProtKB-SubCell"/>
</dbReference>
<feature type="domain" description="C2H2-type" evidence="13">
    <location>
        <begin position="419"/>
        <end position="446"/>
    </location>
</feature>
<dbReference type="InterPro" id="IPR001909">
    <property type="entry name" value="KRAB"/>
</dbReference>
<keyword evidence="3" id="KW-0479">Metal-binding</keyword>
<dbReference type="Pfam" id="PF01352">
    <property type="entry name" value="KRAB"/>
    <property type="match status" value="1"/>
</dbReference>
<keyword evidence="5 11" id="KW-0863">Zinc-finger</keyword>
<dbReference type="GO" id="GO:0008270">
    <property type="term" value="F:zinc ion binding"/>
    <property type="evidence" value="ECO:0007669"/>
    <property type="project" value="UniProtKB-KW"/>
</dbReference>
<feature type="domain" description="C2H2-type" evidence="13">
    <location>
        <begin position="363"/>
        <end position="390"/>
    </location>
</feature>
<feature type="domain" description="KRAB" evidence="14">
    <location>
        <begin position="32"/>
        <end position="105"/>
    </location>
</feature>
<accession>D2HMG2</accession>
<dbReference type="SMART" id="SM00355">
    <property type="entry name" value="ZnF_C2H2"/>
    <property type="match status" value="11"/>
</dbReference>
<evidence type="ECO:0000256" key="12">
    <source>
        <dbReference type="SAM" id="MobiDB-lite"/>
    </source>
</evidence>
<evidence type="ECO:0000256" key="3">
    <source>
        <dbReference type="ARBA" id="ARBA00022723"/>
    </source>
</evidence>
<dbReference type="GO" id="GO:0000981">
    <property type="term" value="F:DNA-binding transcription factor activity, RNA polymerase II-specific"/>
    <property type="evidence" value="ECO:0007669"/>
    <property type="project" value="TreeGrafter"/>
</dbReference>
<feature type="domain" description="C2H2-type" evidence="13">
    <location>
        <begin position="223"/>
        <end position="250"/>
    </location>
</feature>
<dbReference type="GO" id="GO:0032502">
    <property type="term" value="P:developmental process"/>
    <property type="evidence" value="ECO:0007669"/>
    <property type="project" value="UniProtKB-ARBA"/>
</dbReference>
<feature type="domain" description="C2H2-type" evidence="13">
    <location>
        <begin position="475"/>
        <end position="502"/>
    </location>
</feature>
<dbReference type="PROSITE" id="PS00028">
    <property type="entry name" value="ZINC_FINGER_C2H2_1"/>
    <property type="match status" value="10"/>
</dbReference>
<evidence type="ECO:0000256" key="8">
    <source>
        <dbReference type="ARBA" id="ARBA00023125"/>
    </source>
</evidence>
<dbReference type="FunFam" id="3.30.160.60:FF:000624">
    <property type="entry name" value="zinc finger protein 697"/>
    <property type="match status" value="1"/>
</dbReference>
<gene>
    <name evidence="15" type="ORF">PANDA_012773</name>
</gene>
<dbReference type="GO" id="GO:0000978">
    <property type="term" value="F:RNA polymerase II cis-regulatory region sequence-specific DNA binding"/>
    <property type="evidence" value="ECO:0007669"/>
    <property type="project" value="TreeGrafter"/>
</dbReference>
<dbReference type="FunFam" id="3.30.160.60:FF:002343">
    <property type="entry name" value="Zinc finger protein 33A"/>
    <property type="match status" value="2"/>
</dbReference>
<dbReference type="EMBL" id="GL193044">
    <property type="protein sequence ID" value="EFB13544.1"/>
    <property type="molecule type" value="Genomic_DNA"/>
</dbReference>
<evidence type="ECO:0000313" key="15">
    <source>
        <dbReference type="EMBL" id="EFB13544.1"/>
    </source>
</evidence>
<keyword evidence="9" id="KW-0804">Transcription</keyword>
<dbReference type="InterPro" id="IPR013087">
    <property type="entry name" value="Znf_C2H2_type"/>
</dbReference>
<feature type="domain" description="C2H2-type" evidence="13">
    <location>
        <begin position="531"/>
        <end position="558"/>
    </location>
</feature>
<evidence type="ECO:0000256" key="11">
    <source>
        <dbReference type="PROSITE-ProRule" id="PRU00042"/>
    </source>
</evidence>
<reference evidence="15" key="1">
    <citation type="journal article" date="2010" name="Nature">
        <title>The sequence and de novo assembly of the giant panda genome.</title>
        <authorList>
            <person name="Li R."/>
            <person name="Fan W."/>
            <person name="Tian G."/>
            <person name="Zhu H."/>
            <person name="He L."/>
            <person name="Cai J."/>
            <person name="Huang Q."/>
            <person name="Cai Q."/>
            <person name="Li B."/>
            <person name="Bai Y."/>
            <person name="Zhang Z."/>
            <person name="Zhang Y."/>
            <person name="Wang W."/>
            <person name="Li J."/>
            <person name="Wei F."/>
            <person name="Li H."/>
            <person name="Jian M."/>
            <person name="Li J."/>
            <person name="Zhang Z."/>
            <person name="Nielsen R."/>
            <person name="Li D."/>
            <person name="Gu W."/>
            <person name="Yang Z."/>
            <person name="Xuan Z."/>
            <person name="Ryder O.A."/>
            <person name="Leung F.C."/>
            <person name="Zhou Y."/>
            <person name="Cao J."/>
            <person name="Sun X."/>
            <person name="Fu Y."/>
            <person name="Fang X."/>
            <person name="Guo X."/>
            <person name="Wang B."/>
            <person name="Hou R."/>
            <person name="Shen F."/>
            <person name="Mu B."/>
            <person name="Ni P."/>
            <person name="Lin R."/>
            <person name="Qian W."/>
            <person name="Wang G."/>
            <person name="Yu C."/>
            <person name="Nie W."/>
            <person name="Wang J."/>
            <person name="Wu Z."/>
            <person name="Liang H."/>
            <person name="Min J."/>
            <person name="Wu Q."/>
            <person name="Cheng S."/>
            <person name="Ruan J."/>
            <person name="Wang M."/>
            <person name="Shi Z."/>
            <person name="Wen M."/>
            <person name="Liu B."/>
            <person name="Ren X."/>
            <person name="Zheng H."/>
            <person name="Dong D."/>
            <person name="Cook K."/>
            <person name="Shan G."/>
            <person name="Zhang H."/>
            <person name="Kosiol C."/>
            <person name="Xie X."/>
            <person name="Lu Z."/>
            <person name="Zheng H."/>
            <person name="Li Y."/>
            <person name="Steiner C.C."/>
            <person name="Lam T.T."/>
            <person name="Lin S."/>
            <person name="Zhang Q."/>
            <person name="Li G."/>
            <person name="Tian J."/>
            <person name="Gong T."/>
            <person name="Liu H."/>
            <person name="Zhang D."/>
            <person name="Fang L."/>
            <person name="Ye C."/>
            <person name="Zhang J."/>
            <person name="Hu W."/>
            <person name="Xu A."/>
            <person name="Ren Y."/>
            <person name="Zhang G."/>
            <person name="Bruford M.W."/>
            <person name="Li Q."/>
            <person name="Ma L."/>
            <person name="Guo Y."/>
            <person name="An N."/>
            <person name="Hu Y."/>
            <person name="Zheng Y."/>
            <person name="Shi Y."/>
            <person name="Li Z."/>
            <person name="Liu Q."/>
            <person name="Chen Y."/>
            <person name="Zhao J."/>
            <person name="Qu N."/>
            <person name="Zhao S."/>
            <person name="Tian F."/>
            <person name="Wang X."/>
            <person name="Wang H."/>
            <person name="Xu L."/>
            <person name="Liu X."/>
            <person name="Vinar T."/>
            <person name="Wang Y."/>
            <person name="Lam T.W."/>
            <person name="Yiu S.M."/>
            <person name="Liu S."/>
            <person name="Zhang H."/>
            <person name="Li D."/>
            <person name="Huang Y."/>
            <person name="Wang X."/>
            <person name="Yang G."/>
            <person name="Jiang Z."/>
            <person name="Wang J."/>
            <person name="Qin N."/>
            <person name="Li L."/>
            <person name="Li J."/>
            <person name="Bolund L."/>
            <person name="Kristiansen K."/>
            <person name="Wong G.K."/>
            <person name="Olson M."/>
            <person name="Zhang X."/>
            <person name="Li S."/>
            <person name="Yang H."/>
            <person name="Wang J."/>
            <person name="Wang J."/>
        </authorList>
    </citation>
    <scope>NUCLEOTIDE SEQUENCE [LARGE SCALE GENOMIC DNA]</scope>
</reference>
<evidence type="ECO:0000256" key="6">
    <source>
        <dbReference type="ARBA" id="ARBA00022833"/>
    </source>
</evidence>
<evidence type="ECO:0000256" key="10">
    <source>
        <dbReference type="ARBA" id="ARBA00023242"/>
    </source>
</evidence>
<dbReference type="FunFam" id="3.30.160.60:FF:000202">
    <property type="entry name" value="Zinc finger protein 574"/>
    <property type="match status" value="1"/>
</dbReference>
<dbReference type="Gene3D" id="3.30.160.60">
    <property type="entry name" value="Classic Zinc Finger"/>
    <property type="match status" value="11"/>
</dbReference>
<keyword evidence="4" id="KW-0677">Repeat</keyword>
<dbReference type="PROSITE" id="PS50805">
    <property type="entry name" value="KRAB"/>
    <property type="match status" value="1"/>
</dbReference>
<organism evidence="15">
    <name type="scientific">Ailuropoda melanoleuca</name>
    <name type="common">Giant panda</name>
    <dbReference type="NCBI Taxonomy" id="9646"/>
    <lineage>
        <taxon>Eukaryota</taxon>
        <taxon>Metazoa</taxon>
        <taxon>Chordata</taxon>
        <taxon>Craniata</taxon>
        <taxon>Vertebrata</taxon>
        <taxon>Euteleostomi</taxon>
        <taxon>Mammalia</taxon>
        <taxon>Eutheria</taxon>
        <taxon>Laurasiatheria</taxon>
        <taxon>Carnivora</taxon>
        <taxon>Caniformia</taxon>
        <taxon>Ursidae</taxon>
        <taxon>Ailuropoda</taxon>
    </lineage>
</organism>
<dbReference type="InParanoid" id="D2HMG2"/>
<feature type="domain" description="C2H2-type" evidence="13">
    <location>
        <begin position="447"/>
        <end position="474"/>
    </location>
</feature>
<comment type="subcellular location">
    <subcellularLocation>
        <location evidence="1">Nucleus</location>
    </subcellularLocation>
</comment>
<evidence type="ECO:0000256" key="5">
    <source>
        <dbReference type="ARBA" id="ARBA00022771"/>
    </source>
</evidence>
<feature type="domain" description="C2H2-type" evidence="13">
    <location>
        <begin position="503"/>
        <end position="526"/>
    </location>
</feature>
<evidence type="ECO:0000259" key="14">
    <source>
        <dbReference type="PROSITE" id="PS50805"/>
    </source>
</evidence>
<dbReference type="FunFam" id="3.30.160.60:FF:000128">
    <property type="entry name" value="zinc finger protein 268 isoform X1"/>
    <property type="match status" value="1"/>
</dbReference>
<name>D2HMG2_AILME</name>
<dbReference type="SUPFAM" id="SSF109640">
    <property type="entry name" value="KRAB domain (Kruppel-associated box)"/>
    <property type="match status" value="1"/>
</dbReference>